<comment type="caution">
    <text evidence="2">The sequence shown here is derived from an EMBL/GenBank/DDBJ whole genome shotgun (WGS) entry which is preliminary data.</text>
</comment>
<keyword evidence="3" id="KW-1185">Reference proteome</keyword>
<evidence type="ECO:0000313" key="3">
    <source>
        <dbReference type="Proteomes" id="UP001059041"/>
    </source>
</evidence>
<name>A0A9W7X0R3_TRIRA</name>
<dbReference type="InterPro" id="IPR043502">
    <property type="entry name" value="DNA/RNA_pol_sf"/>
</dbReference>
<accession>A0A9W7X0R3</accession>
<dbReference type="PANTHER" id="PTHR33332">
    <property type="entry name" value="REVERSE TRANSCRIPTASE DOMAIN-CONTAINING PROTEIN"/>
    <property type="match status" value="1"/>
</dbReference>
<dbReference type="InterPro" id="IPR000477">
    <property type="entry name" value="RT_dom"/>
</dbReference>
<dbReference type="SUPFAM" id="SSF56672">
    <property type="entry name" value="DNA/RNA polymerases"/>
    <property type="match status" value="1"/>
</dbReference>
<gene>
    <name evidence="2" type="ORF">IRJ41_007171</name>
</gene>
<dbReference type="Pfam" id="PF00078">
    <property type="entry name" value="RVT_1"/>
    <property type="match status" value="1"/>
</dbReference>
<dbReference type="Proteomes" id="UP001059041">
    <property type="component" value="Linkage Group LG3"/>
</dbReference>
<protein>
    <submittedName>
        <fullName evidence="2">Reverse transcriptase</fullName>
    </submittedName>
</protein>
<sequence>MNKQTRNFISKSPNVRNFTGVKYTRTIVSCMNLCRVPRFVSVILSIIKVLSFTCKQKWWKAERCAVNPARKDAQHRCDEITKDFHSSPISIRTSSSLSRNILKLQVRRVSQYLRFRLDSGQGQGSAAVNKRSCLRSQGSFPRGRAICRQHLMESTEQSFRHVWRVYEGDGRVSEHHAQGHMTRDVRGKLLSSVLILLDLSAAFDTVNHQILLSTLSKLGISGTALNWFDSYLTGRSFTVSWRGETSRSHPLTTGVPQGSVLAPLLFSLYTTSLGPIIKARWYSYHFNTDDTQLYFSFQPDDPTISAHVSACLLDISSWMKEHHLQLNLFKTELLVIPAQPSIEHHLTIQLGSSTITPTKSARNLGVMLDDQLKFTSHIVATTRTCRAVRGFQEPFGKIGRRRGSDELKQPCAGAVMSSSPVDLCLPTFPASRWPDGVAWDLSQRDALVTNVQEQTCEDKEEGTEDED</sequence>
<organism evidence="2 3">
    <name type="scientific">Triplophysa rosa</name>
    <name type="common">Cave loach</name>
    <dbReference type="NCBI Taxonomy" id="992332"/>
    <lineage>
        <taxon>Eukaryota</taxon>
        <taxon>Metazoa</taxon>
        <taxon>Chordata</taxon>
        <taxon>Craniata</taxon>
        <taxon>Vertebrata</taxon>
        <taxon>Euteleostomi</taxon>
        <taxon>Actinopterygii</taxon>
        <taxon>Neopterygii</taxon>
        <taxon>Teleostei</taxon>
        <taxon>Ostariophysi</taxon>
        <taxon>Cypriniformes</taxon>
        <taxon>Nemacheilidae</taxon>
        <taxon>Triplophysa</taxon>
    </lineage>
</organism>
<dbReference type="AlphaFoldDB" id="A0A9W7X0R3"/>
<evidence type="ECO:0000313" key="2">
    <source>
        <dbReference type="EMBL" id="KAI7811638.1"/>
    </source>
</evidence>
<dbReference type="PROSITE" id="PS50878">
    <property type="entry name" value="RT_POL"/>
    <property type="match status" value="1"/>
</dbReference>
<feature type="domain" description="Reverse transcriptase" evidence="1">
    <location>
        <begin position="133"/>
        <end position="368"/>
    </location>
</feature>
<reference evidence="2" key="1">
    <citation type="submission" date="2021-02" db="EMBL/GenBank/DDBJ databases">
        <title>Comparative genomics reveals that relaxation of natural selection precedes convergent phenotypic evolution of cavefish.</title>
        <authorList>
            <person name="Peng Z."/>
        </authorList>
    </citation>
    <scope>NUCLEOTIDE SEQUENCE</scope>
    <source>
        <tissue evidence="2">Muscle</tissue>
    </source>
</reference>
<keyword evidence="2" id="KW-0695">RNA-directed DNA polymerase</keyword>
<dbReference type="GO" id="GO:0003964">
    <property type="term" value="F:RNA-directed DNA polymerase activity"/>
    <property type="evidence" value="ECO:0007669"/>
    <property type="project" value="UniProtKB-KW"/>
</dbReference>
<keyword evidence="2" id="KW-0548">Nucleotidyltransferase</keyword>
<dbReference type="EMBL" id="JAFHDT010000003">
    <property type="protein sequence ID" value="KAI7811638.1"/>
    <property type="molecule type" value="Genomic_DNA"/>
</dbReference>
<keyword evidence="2" id="KW-0808">Transferase</keyword>
<evidence type="ECO:0000259" key="1">
    <source>
        <dbReference type="PROSITE" id="PS50878"/>
    </source>
</evidence>
<proteinExistence type="predicted"/>